<evidence type="ECO:0000313" key="2">
    <source>
        <dbReference type="EMBL" id="PLR79599.1"/>
    </source>
</evidence>
<organism evidence="2 4">
    <name type="scientific">Bacillus canaveralius</name>
    <dbReference type="NCBI Taxonomy" id="1403243"/>
    <lineage>
        <taxon>Bacteria</taxon>
        <taxon>Bacillati</taxon>
        <taxon>Bacillota</taxon>
        <taxon>Bacilli</taxon>
        <taxon>Bacillales</taxon>
        <taxon>Bacillaceae</taxon>
        <taxon>Bacillus</taxon>
    </lineage>
</organism>
<dbReference type="EMBL" id="PGVD01000073">
    <property type="protein sequence ID" value="PLR90095.1"/>
    <property type="molecule type" value="Genomic_DNA"/>
</dbReference>
<feature type="transmembrane region" description="Helical" evidence="1">
    <location>
        <begin position="338"/>
        <end position="354"/>
    </location>
</feature>
<dbReference type="Proteomes" id="UP000234951">
    <property type="component" value="Unassembled WGS sequence"/>
</dbReference>
<feature type="transmembrane region" description="Helical" evidence="1">
    <location>
        <begin position="208"/>
        <end position="228"/>
    </location>
</feature>
<feature type="transmembrane region" description="Helical" evidence="1">
    <location>
        <begin position="111"/>
        <end position="134"/>
    </location>
</feature>
<evidence type="ECO:0000256" key="1">
    <source>
        <dbReference type="SAM" id="Phobius"/>
    </source>
</evidence>
<dbReference type="EMBL" id="PGVA01000085">
    <property type="protein sequence ID" value="PLR79599.1"/>
    <property type="molecule type" value="Genomic_DNA"/>
</dbReference>
<reference evidence="2 4" key="1">
    <citation type="submission" date="2017-11" db="EMBL/GenBank/DDBJ databases">
        <title>Comparitive Functional Genomics of Dry Heat Resistant strains isolated from the Viking Spacecraft.</title>
        <authorList>
            <person name="Seuylemezian A."/>
            <person name="Cooper K."/>
            <person name="Vaishampayan P."/>
        </authorList>
    </citation>
    <scope>NUCLEOTIDE SEQUENCE [LARGE SCALE GENOMIC DNA]</scope>
    <source>
        <strain evidence="2 4">M4.6</strain>
    </source>
</reference>
<gene>
    <name evidence="2" type="ORF">CU635_22305</name>
    <name evidence="3" type="ORF">CVD25_20230</name>
</gene>
<keyword evidence="1" id="KW-0472">Membrane</keyword>
<evidence type="ECO:0008006" key="6">
    <source>
        <dbReference type="Google" id="ProtNLM"/>
    </source>
</evidence>
<feature type="transmembrane region" description="Helical" evidence="1">
    <location>
        <begin position="65"/>
        <end position="82"/>
    </location>
</feature>
<dbReference type="OrthoDB" id="244199at2"/>
<feature type="transmembrane region" description="Helical" evidence="1">
    <location>
        <begin position="274"/>
        <end position="299"/>
    </location>
</feature>
<evidence type="ECO:0000313" key="4">
    <source>
        <dbReference type="Proteomes" id="UP000234951"/>
    </source>
</evidence>
<reference evidence="3 5" key="2">
    <citation type="submission" date="2017-12" db="EMBL/GenBank/DDBJ databases">
        <title>Comparative Functional Genomics of Dry Heat Resistant strains isolated from the Viking Spacecraft.</title>
        <authorList>
            <person name="Seuylemezian A."/>
            <person name="Cooper K."/>
            <person name="Vaishampayan P."/>
        </authorList>
    </citation>
    <scope>NUCLEOTIDE SEQUENCE [LARGE SCALE GENOMIC DNA]</scope>
    <source>
        <strain evidence="3 5">ATCC 29669</strain>
    </source>
</reference>
<accession>A0A2N5GFR0</accession>
<dbReference type="Proteomes" id="UP000235114">
    <property type="component" value="Unassembled WGS sequence"/>
</dbReference>
<comment type="caution">
    <text evidence="2">The sequence shown here is derived from an EMBL/GenBank/DDBJ whole genome shotgun (WGS) entry which is preliminary data.</text>
</comment>
<evidence type="ECO:0000313" key="5">
    <source>
        <dbReference type="Proteomes" id="UP000235114"/>
    </source>
</evidence>
<protein>
    <recommendedName>
        <fullName evidence="6">Glycosyltransferase RgtA/B/C/D-like domain-containing protein</fullName>
    </recommendedName>
</protein>
<keyword evidence="5" id="KW-1185">Reference proteome</keyword>
<feature type="transmembrane region" description="Helical" evidence="1">
    <location>
        <begin position="165"/>
        <end position="196"/>
    </location>
</feature>
<proteinExistence type="predicted"/>
<feature type="transmembrane region" description="Helical" evidence="1">
    <location>
        <begin position="311"/>
        <end position="332"/>
    </location>
</feature>
<evidence type="ECO:0000313" key="3">
    <source>
        <dbReference type="EMBL" id="PLR90095.1"/>
    </source>
</evidence>
<feature type="transmembrane region" description="Helical" evidence="1">
    <location>
        <begin position="89"/>
        <end position="105"/>
    </location>
</feature>
<feature type="transmembrane region" description="Helical" evidence="1">
    <location>
        <begin position="141"/>
        <end position="159"/>
    </location>
</feature>
<feature type="transmembrane region" description="Helical" evidence="1">
    <location>
        <begin position="12"/>
        <end position="36"/>
    </location>
</feature>
<dbReference type="AlphaFoldDB" id="A0A2N5GFR0"/>
<keyword evidence="1" id="KW-1133">Transmembrane helix</keyword>
<dbReference type="RefSeq" id="WP_101579556.1">
    <property type="nucleotide sequence ID" value="NZ_PGVA01000085.1"/>
</dbReference>
<keyword evidence="1" id="KW-0812">Transmembrane</keyword>
<sequence>MQKIRDLAGRNFLSPAILYFFSLASITTVIVVQLIYVNPFASTWDQVDFTLGLQRYDIMAMQPHFPGYPYFILGGKFIHLFIENPSQALTIFNILCYVSALYPIYRLTRVYLASEFSALMTAVLYTASFCIVMVNQPISEGAALAFLWWYLWSLEISLIKERRWFMIVPLFLLSIILGIRLSYLPFSIGVIYLFYIKWKTNRLSLKEVFGLSAVAIVFQLVWVIAIIVSEGGMSGFLKLSLGFTSGHFQSWGGAVAPGSESVAARAGQLVFDNFFWTGISAQSVVLGCLYGLLILLFLYGFRLKFFLQSQFLHMPALLFGFYFIWALLAQNIDKPRHILPLTVLFLFVILVFMLSRRKNPLITAILVMILAVQVVQSARLVKEQATNEPAVVQMANYLKQSNQKIVVYTWEETRVFKYLDASFPHKRIETFQVFQHDSAFYSDRNILLTDKVVKGFHAQEINLDGMLEKVAEFHSNELFDPVYSDITLYKWKSNKGGGQNE</sequence>
<name>A0A2N5GFR0_9BACI</name>